<gene>
    <name evidence="8" type="ORF">PoB_007606000</name>
</gene>
<dbReference type="Proteomes" id="UP000735302">
    <property type="component" value="Unassembled WGS sequence"/>
</dbReference>
<reference evidence="8 9" key="1">
    <citation type="journal article" date="2021" name="Elife">
        <title>Chloroplast acquisition without the gene transfer in kleptoplastic sea slugs, Plakobranchus ocellatus.</title>
        <authorList>
            <person name="Maeda T."/>
            <person name="Takahashi S."/>
            <person name="Yoshida T."/>
            <person name="Shimamura S."/>
            <person name="Takaki Y."/>
            <person name="Nagai Y."/>
            <person name="Toyoda A."/>
            <person name="Suzuki Y."/>
            <person name="Arimoto A."/>
            <person name="Ishii H."/>
            <person name="Satoh N."/>
            <person name="Nishiyama T."/>
            <person name="Hasebe M."/>
            <person name="Maruyama T."/>
            <person name="Minagawa J."/>
            <person name="Obokata J."/>
            <person name="Shigenobu S."/>
        </authorList>
    </citation>
    <scope>NUCLEOTIDE SEQUENCE [LARGE SCALE GENOMIC DNA]</scope>
</reference>
<dbReference type="SUPFAM" id="SSF49879">
    <property type="entry name" value="SMAD/FHA domain"/>
    <property type="match status" value="1"/>
</dbReference>
<dbReference type="GO" id="GO:0000978">
    <property type="term" value="F:RNA polymerase II cis-regulatory region sequence-specific DNA binding"/>
    <property type="evidence" value="ECO:0007669"/>
    <property type="project" value="TreeGrafter"/>
</dbReference>
<dbReference type="CDD" id="cd00103">
    <property type="entry name" value="IRF"/>
    <property type="match status" value="1"/>
</dbReference>
<evidence type="ECO:0000313" key="8">
    <source>
        <dbReference type="EMBL" id="GFO49555.1"/>
    </source>
</evidence>
<keyword evidence="2" id="KW-0805">Transcription regulation</keyword>
<dbReference type="Pfam" id="PF10401">
    <property type="entry name" value="IRF-3"/>
    <property type="match status" value="1"/>
</dbReference>
<dbReference type="InterPro" id="IPR017855">
    <property type="entry name" value="SMAD-like_dom_sf"/>
</dbReference>
<accession>A0AAV4DZE3</accession>
<evidence type="ECO:0000313" key="9">
    <source>
        <dbReference type="Proteomes" id="UP000735302"/>
    </source>
</evidence>
<feature type="domain" description="IRF tryptophan pentad repeat" evidence="7">
    <location>
        <begin position="8"/>
        <end position="115"/>
    </location>
</feature>
<evidence type="ECO:0000256" key="1">
    <source>
        <dbReference type="ARBA" id="ARBA00004123"/>
    </source>
</evidence>
<dbReference type="Pfam" id="PF00605">
    <property type="entry name" value="IRF"/>
    <property type="match status" value="1"/>
</dbReference>
<dbReference type="GO" id="GO:0002376">
    <property type="term" value="P:immune system process"/>
    <property type="evidence" value="ECO:0007669"/>
    <property type="project" value="TreeGrafter"/>
</dbReference>
<dbReference type="InterPro" id="IPR036390">
    <property type="entry name" value="WH_DNA-bd_sf"/>
</dbReference>
<dbReference type="InterPro" id="IPR019817">
    <property type="entry name" value="Interferon_reg_fac_CS"/>
</dbReference>
<keyword evidence="3" id="KW-0238">DNA-binding</keyword>
<dbReference type="InterPro" id="IPR001346">
    <property type="entry name" value="Interferon_reg_fact_DNA-bd_dom"/>
</dbReference>
<keyword evidence="4" id="KW-0804">Transcription</keyword>
<dbReference type="GO" id="GO:0045893">
    <property type="term" value="P:positive regulation of DNA-templated transcription"/>
    <property type="evidence" value="ECO:0007669"/>
    <property type="project" value="UniProtKB-ARBA"/>
</dbReference>
<dbReference type="SMART" id="SM01243">
    <property type="entry name" value="IRF-3"/>
    <property type="match status" value="1"/>
</dbReference>
<evidence type="ECO:0000256" key="5">
    <source>
        <dbReference type="ARBA" id="ARBA00023242"/>
    </source>
</evidence>
<protein>
    <submittedName>
        <fullName evidence="8">Interferon regulatory factor</fullName>
    </submittedName>
</protein>
<dbReference type="GO" id="GO:0000981">
    <property type="term" value="F:DNA-binding transcription factor activity, RNA polymerase II-specific"/>
    <property type="evidence" value="ECO:0007669"/>
    <property type="project" value="TreeGrafter"/>
</dbReference>
<feature type="region of interest" description="Disordered" evidence="6">
    <location>
        <begin position="205"/>
        <end position="225"/>
    </location>
</feature>
<dbReference type="GO" id="GO:0005634">
    <property type="term" value="C:nucleus"/>
    <property type="evidence" value="ECO:0007669"/>
    <property type="project" value="UniProtKB-SubCell"/>
</dbReference>
<dbReference type="SMART" id="SM00348">
    <property type="entry name" value="IRF"/>
    <property type="match status" value="1"/>
</dbReference>
<proteinExistence type="predicted"/>
<organism evidence="8 9">
    <name type="scientific">Plakobranchus ocellatus</name>
    <dbReference type="NCBI Taxonomy" id="259542"/>
    <lineage>
        <taxon>Eukaryota</taxon>
        <taxon>Metazoa</taxon>
        <taxon>Spiralia</taxon>
        <taxon>Lophotrochozoa</taxon>
        <taxon>Mollusca</taxon>
        <taxon>Gastropoda</taxon>
        <taxon>Heterobranchia</taxon>
        <taxon>Euthyneura</taxon>
        <taxon>Panpulmonata</taxon>
        <taxon>Sacoglossa</taxon>
        <taxon>Placobranchoidea</taxon>
        <taxon>Plakobranchidae</taxon>
        <taxon>Plakobranchus</taxon>
    </lineage>
</organism>
<dbReference type="PANTHER" id="PTHR11949">
    <property type="entry name" value="INTERFERON REGULATORY FACTOR"/>
    <property type="match status" value="1"/>
</dbReference>
<evidence type="ECO:0000256" key="3">
    <source>
        <dbReference type="ARBA" id="ARBA00023125"/>
    </source>
</evidence>
<evidence type="ECO:0000256" key="2">
    <source>
        <dbReference type="ARBA" id="ARBA00023015"/>
    </source>
</evidence>
<comment type="subcellular location">
    <subcellularLocation>
        <location evidence="1">Nucleus</location>
    </subcellularLocation>
</comment>
<comment type="caution">
    <text evidence="8">The sequence shown here is derived from an EMBL/GenBank/DDBJ whole genome shotgun (WGS) entry which is preliminary data.</text>
</comment>
<dbReference type="InterPro" id="IPR036388">
    <property type="entry name" value="WH-like_DNA-bd_sf"/>
</dbReference>
<dbReference type="PANTHER" id="PTHR11949:SF53">
    <property type="entry name" value="IRF TRYPTOPHAN PENTAD REPEAT DOMAIN-CONTAINING PROTEIN"/>
    <property type="match status" value="1"/>
</dbReference>
<evidence type="ECO:0000256" key="6">
    <source>
        <dbReference type="SAM" id="MobiDB-lite"/>
    </source>
</evidence>
<dbReference type="SUPFAM" id="SSF46785">
    <property type="entry name" value="Winged helix' DNA-binding domain"/>
    <property type="match status" value="1"/>
</dbReference>
<dbReference type="PROSITE" id="PS51507">
    <property type="entry name" value="IRF_2"/>
    <property type="match status" value="1"/>
</dbReference>
<dbReference type="InterPro" id="IPR008984">
    <property type="entry name" value="SMAD_FHA_dom_sf"/>
</dbReference>
<evidence type="ECO:0000256" key="4">
    <source>
        <dbReference type="ARBA" id="ARBA00023163"/>
    </source>
</evidence>
<dbReference type="PROSITE" id="PS00601">
    <property type="entry name" value="IRF_1"/>
    <property type="match status" value="1"/>
</dbReference>
<name>A0AAV4DZE3_9GAST</name>
<sequence length="572" mass="64397">MNTAPESRMKFSAWLLQKVSEGSCPGLEWLDKEQMLFRVPWFHYNRSEDVSTDFQIFREWAAYTGSYGPGDVENYPKWKTNFRCAIRKVPDIAEVKEMHSNKFEPAPFRVYRFVRGCGPTPPSAWGQDFAKTSDTSMSPHCSSSAHTTNDVMMTSSSSDDIEQMSEEPSNVLPASSLKREDIFLPPCPYGTGANIPNIVIEPQPHSDFCQSHQNELEGQGQSHGQLQERDSFLLNANNQGEARSVSGHDNSAVENLENRDTVFFEKAFSSGLEKSIPGQEEEREQRGEESMSIPSDLRSVKSDDLFTGHVSFSSSASQESGRGEELPYPECFSAEHAGFTITAFYGSHQEKVFERSLHCNDKSCRIFFGKPKAGFANIDERIYGPPDAIQLELPDAGECSTTSVRQMEYMDAILQEMHRGVVLSIHNGDIYAKRLCRTRAFVYDHNKLSWPLSRKSNLPEKIFDFQKFKIEFDRYKKLTESSATSCSGGVSSISMPASFVYLTFGHRLALEVTGNSLSKVLVTIMVKHTQAEQMKRSLQSNLRLDDFSSDNFLSSRDTIDKMIASCSFISIE</sequence>
<dbReference type="Gene3D" id="1.10.10.10">
    <property type="entry name" value="Winged helix-like DNA-binding domain superfamily/Winged helix DNA-binding domain"/>
    <property type="match status" value="1"/>
</dbReference>
<dbReference type="InterPro" id="IPR019471">
    <property type="entry name" value="Interferon_reg_factor-3"/>
</dbReference>
<evidence type="ECO:0000259" key="7">
    <source>
        <dbReference type="PROSITE" id="PS51507"/>
    </source>
</evidence>
<feature type="region of interest" description="Disordered" evidence="6">
    <location>
        <begin position="273"/>
        <end position="298"/>
    </location>
</feature>
<dbReference type="PRINTS" id="PR00267">
    <property type="entry name" value="INTFRNREGFCT"/>
</dbReference>
<dbReference type="EMBL" id="BLXT01008494">
    <property type="protein sequence ID" value="GFO49555.1"/>
    <property type="molecule type" value="Genomic_DNA"/>
</dbReference>
<dbReference type="AlphaFoldDB" id="A0AAV4DZE3"/>
<dbReference type="Gene3D" id="2.60.200.10">
    <property type="match status" value="1"/>
</dbReference>
<keyword evidence="9" id="KW-1185">Reference proteome</keyword>
<keyword evidence="5" id="KW-0539">Nucleus</keyword>